<keyword evidence="10" id="KW-0413">Isomerase</keyword>
<evidence type="ECO:0000256" key="2">
    <source>
        <dbReference type="ARBA" id="ARBA00010790"/>
    </source>
</evidence>
<keyword evidence="3" id="KW-0153">Cholesterol metabolism</keyword>
<dbReference type="GO" id="GO:0008203">
    <property type="term" value="P:cholesterol metabolic process"/>
    <property type="evidence" value="ECO:0007669"/>
    <property type="project" value="UniProtKB-KW"/>
</dbReference>
<evidence type="ECO:0000256" key="3">
    <source>
        <dbReference type="ARBA" id="ARBA00022548"/>
    </source>
</evidence>
<keyword evidence="7" id="KW-0443">Lipid metabolism</keyword>
<dbReference type="InterPro" id="IPR036188">
    <property type="entry name" value="FAD/NAD-bd_sf"/>
</dbReference>
<evidence type="ECO:0000256" key="5">
    <source>
        <dbReference type="ARBA" id="ARBA00022827"/>
    </source>
</evidence>
<evidence type="ECO:0000313" key="17">
    <source>
        <dbReference type="EMBL" id="GGK39514.1"/>
    </source>
</evidence>
<reference evidence="17" key="2">
    <citation type="submission" date="2020-09" db="EMBL/GenBank/DDBJ databases">
        <authorList>
            <person name="Sun Q."/>
            <person name="Zhou Y."/>
        </authorList>
    </citation>
    <scope>NUCLEOTIDE SEQUENCE</scope>
    <source>
        <strain evidence="17">CGMCC 4.7278</strain>
    </source>
</reference>
<dbReference type="GO" id="GO:0004769">
    <property type="term" value="F:steroid Delta-isomerase activity"/>
    <property type="evidence" value="ECO:0007669"/>
    <property type="project" value="UniProtKB-EC"/>
</dbReference>
<dbReference type="Pfam" id="PF05199">
    <property type="entry name" value="GMC_oxred_C"/>
    <property type="match status" value="1"/>
</dbReference>
<comment type="caution">
    <text evidence="17">The sequence shown here is derived from an EMBL/GenBank/DDBJ whole genome shotgun (WGS) entry which is preliminary data.</text>
</comment>
<sequence length="490" mass="52740">MIGSGFGGAIAAYRLGTAGFTTTVLERGRRWPITAAGDTFCTSTNPDGRAAWFSDSPVLSPLQAGTRIPRYAGLLEAIHGNGLVTQYAAAVGGGSVAFGGFLGTPRRRDFEAAFPKELDYNELVSVYYARALKNLRGSRLPDDILAHPSYIGCQSWLRDVADAGYEPHFFDFCIDWDIVRAELAGERVPSVSIAELNLGVNSGAKNSVDGNYLAWAEQTGNVTVRPLHEVTEIRESGEGFTVAVREIDEFGATLSTKQLSADYLFMAAGSYHTPALLVEAKAKGQLRNLNEHVGQGYGTNGDFLATRVNTRRPYGRTNGGPGVALIYDDTHPGGSVSMAWQAVPPVGGIDLSNLTTHLVLMDPHHRGSIDYNRDLGRAELNYRFGEDNEADLRAKWMVGKFKQLADDRNGFAANGIPAWPREAGFGSYSAYHGLGGMVLGKACDLDGTVRGYRNLFVVDGSLLPGTAGLVNPALTVAAFAERCMDKFLAR</sequence>
<dbReference type="Gene3D" id="3.30.410.10">
    <property type="entry name" value="Cholesterol Oxidase, domain 2"/>
    <property type="match status" value="1"/>
</dbReference>
<comment type="similarity">
    <text evidence="2">Belongs to the GMC oxidoreductase family.</text>
</comment>
<evidence type="ECO:0000256" key="6">
    <source>
        <dbReference type="ARBA" id="ARBA00023002"/>
    </source>
</evidence>
<keyword evidence="18" id="KW-1185">Reference proteome</keyword>
<dbReference type="PANTHER" id="PTHR47470">
    <property type="entry name" value="CHOLESTEROL OXIDASE"/>
    <property type="match status" value="1"/>
</dbReference>
<dbReference type="PANTHER" id="PTHR47470:SF1">
    <property type="entry name" value="FAD-DEPENDENT OXIDOREDUCTASE 2 FAD BINDING DOMAIN-CONTAINING PROTEIN"/>
    <property type="match status" value="1"/>
</dbReference>
<dbReference type="Proteomes" id="UP000612956">
    <property type="component" value="Unassembled WGS sequence"/>
</dbReference>
<keyword evidence="9" id="KW-0753">Steroid metabolism</keyword>
<evidence type="ECO:0000256" key="13">
    <source>
        <dbReference type="ARBA" id="ARBA00049723"/>
    </source>
</evidence>
<dbReference type="SUPFAM" id="SSF51905">
    <property type="entry name" value="FAD/NAD(P)-binding domain"/>
    <property type="match status" value="1"/>
</dbReference>
<evidence type="ECO:0000256" key="7">
    <source>
        <dbReference type="ARBA" id="ARBA00023098"/>
    </source>
</evidence>
<dbReference type="GO" id="GO:0016995">
    <property type="term" value="F:cholesterol oxidase activity"/>
    <property type="evidence" value="ECO:0007669"/>
    <property type="project" value="UniProtKB-EC"/>
</dbReference>
<evidence type="ECO:0000259" key="16">
    <source>
        <dbReference type="Pfam" id="PF05199"/>
    </source>
</evidence>
<keyword evidence="5" id="KW-0274">FAD</keyword>
<feature type="domain" description="Glucose-methanol-choline oxidoreductase C-terminal" evidence="16">
    <location>
        <begin position="428"/>
        <end position="480"/>
    </location>
</feature>
<evidence type="ECO:0000256" key="9">
    <source>
        <dbReference type="ARBA" id="ARBA00023221"/>
    </source>
</evidence>
<dbReference type="InterPro" id="IPR052542">
    <property type="entry name" value="Cholesterol_Oxidase"/>
</dbReference>
<dbReference type="EC" id="1.1.3.6" evidence="13"/>
<comment type="cofactor">
    <cofactor evidence="1">
        <name>FAD</name>
        <dbReference type="ChEBI" id="CHEBI:57692"/>
    </cofactor>
</comment>
<evidence type="ECO:0000256" key="11">
    <source>
        <dbReference type="ARBA" id="ARBA00038856"/>
    </source>
</evidence>
<evidence type="ECO:0000256" key="12">
    <source>
        <dbReference type="ARBA" id="ARBA00049645"/>
    </source>
</evidence>
<dbReference type="EC" id="5.3.3.1" evidence="11"/>
<dbReference type="InterPro" id="IPR007867">
    <property type="entry name" value="GMC_OxRtase_C"/>
</dbReference>
<evidence type="ECO:0000256" key="14">
    <source>
        <dbReference type="ARBA" id="ARBA00049744"/>
    </source>
</evidence>
<evidence type="ECO:0000256" key="15">
    <source>
        <dbReference type="ARBA" id="ARBA00049778"/>
    </source>
</evidence>
<gene>
    <name evidence="17" type="ORF">GCM10011591_09000</name>
</gene>
<name>A0A917QAF2_9NOCA</name>
<keyword evidence="8" id="KW-1207">Sterol metabolism</keyword>
<protein>
    <recommendedName>
        <fullName evidence="14">Cholesterol oxidase</fullName>
        <ecNumber evidence="13">1.1.3.6</ecNumber>
        <ecNumber evidence="11">5.3.3.1</ecNumber>
    </recommendedName>
    <alternativeName>
        <fullName evidence="15">Cholesterol isomerase</fullName>
    </alternativeName>
</protein>
<evidence type="ECO:0000256" key="1">
    <source>
        <dbReference type="ARBA" id="ARBA00001974"/>
    </source>
</evidence>
<organism evidence="17 18">
    <name type="scientific">Nocardia camponoti</name>
    <dbReference type="NCBI Taxonomy" id="1616106"/>
    <lineage>
        <taxon>Bacteria</taxon>
        <taxon>Bacillati</taxon>
        <taxon>Actinomycetota</taxon>
        <taxon>Actinomycetes</taxon>
        <taxon>Mycobacteriales</taxon>
        <taxon>Nocardiaceae</taxon>
        <taxon>Nocardia</taxon>
    </lineage>
</organism>
<proteinExistence type="inferred from homology"/>
<keyword evidence="4" id="KW-0285">Flavoprotein</keyword>
<dbReference type="AlphaFoldDB" id="A0A917QAF2"/>
<accession>A0A917QAF2</accession>
<evidence type="ECO:0000313" key="18">
    <source>
        <dbReference type="Proteomes" id="UP000612956"/>
    </source>
</evidence>
<evidence type="ECO:0000256" key="10">
    <source>
        <dbReference type="ARBA" id="ARBA00023235"/>
    </source>
</evidence>
<dbReference type="Gene3D" id="3.50.50.60">
    <property type="entry name" value="FAD/NAD(P)-binding domain"/>
    <property type="match status" value="1"/>
</dbReference>
<comment type="pathway">
    <text evidence="12">Steroid metabolism; cholesterol degradation.</text>
</comment>
<reference evidence="17" key="1">
    <citation type="journal article" date="2014" name="Int. J. Syst. Evol. Microbiol.">
        <title>Complete genome sequence of Corynebacterium casei LMG S-19264T (=DSM 44701T), isolated from a smear-ripened cheese.</title>
        <authorList>
            <consortium name="US DOE Joint Genome Institute (JGI-PGF)"/>
            <person name="Walter F."/>
            <person name="Albersmeier A."/>
            <person name="Kalinowski J."/>
            <person name="Ruckert C."/>
        </authorList>
    </citation>
    <scope>NUCLEOTIDE SEQUENCE</scope>
    <source>
        <strain evidence="17">CGMCC 4.7278</strain>
    </source>
</reference>
<evidence type="ECO:0000256" key="4">
    <source>
        <dbReference type="ARBA" id="ARBA00022630"/>
    </source>
</evidence>
<dbReference type="EMBL" id="BMMW01000001">
    <property type="protein sequence ID" value="GGK39514.1"/>
    <property type="molecule type" value="Genomic_DNA"/>
</dbReference>
<evidence type="ECO:0000256" key="8">
    <source>
        <dbReference type="ARBA" id="ARBA00023166"/>
    </source>
</evidence>
<keyword evidence="6" id="KW-0560">Oxidoreductase</keyword>